<reference evidence="3 4" key="1">
    <citation type="submission" date="2019-03" db="EMBL/GenBank/DDBJ databases">
        <title>Complete genome sequence of Paenisporosarcina antarctica CGMCC 1.6503T.</title>
        <authorList>
            <person name="Rong J.-C."/>
            <person name="Chi N.-Y."/>
            <person name="Zhang Q.-F."/>
        </authorList>
    </citation>
    <scope>NUCLEOTIDE SEQUENCE [LARGE SCALE GENOMIC DNA]</scope>
    <source>
        <strain evidence="3 4">CGMCC 1.6503</strain>
    </source>
</reference>
<dbReference type="GO" id="GO:0016020">
    <property type="term" value="C:membrane"/>
    <property type="evidence" value="ECO:0007669"/>
    <property type="project" value="InterPro"/>
</dbReference>
<keyword evidence="4" id="KW-1185">Reference proteome</keyword>
<dbReference type="Gene3D" id="2.40.128.690">
    <property type="entry name" value="YycH protein, domain 3-like"/>
    <property type="match status" value="1"/>
</dbReference>
<organism evidence="3 4">
    <name type="scientific">Paenisporosarcina antarctica</name>
    <dbReference type="NCBI Taxonomy" id="417367"/>
    <lineage>
        <taxon>Bacteria</taxon>
        <taxon>Bacillati</taxon>
        <taxon>Bacillota</taxon>
        <taxon>Bacilli</taxon>
        <taxon>Bacillales</taxon>
        <taxon>Caryophanaceae</taxon>
        <taxon>Paenisporosarcina</taxon>
    </lineage>
</organism>
<keyword evidence="1" id="KW-1133">Transmembrane helix</keyword>
<sequence length="270" mass="31710">MDWNKTKTIFIIVFLILNSFLYILYFNRYNEVQELQVLGETSIEERLQADNIRYESTPENTLKESYISGNIRMYSSKDMKLMDNQTYDISGITKLLSTFNDPVLIGNLEVSGVLKEFVNRHVYNGTSYELFDIDVDAKKAVFFQVVNNRQIFFNQNAMLTLYWNEDNEAYKYEQTSFEELESFEQTENLLSDERAVEVLYQRNLLKPNSTITMTSLGYSTLVQLTETQVFAPTWRVRVELQNGLKEDYFVNAVEGKIIEFNKESEEIEED</sequence>
<gene>
    <name evidence="3" type="ORF">E2636_17895</name>
</gene>
<keyword evidence="1" id="KW-0812">Transmembrane</keyword>
<dbReference type="EMBL" id="CP038015">
    <property type="protein sequence ID" value="QBP42895.1"/>
    <property type="molecule type" value="Genomic_DNA"/>
</dbReference>
<evidence type="ECO:0000313" key="4">
    <source>
        <dbReference type="Proteomes" id="UP000294292"/>
    </source>
</evidence>
<dbReference type="RefSeq" id="WP_134211635.1">
    <property type="nucleotide sequence ID" value="NZ_CP038015.1"/>
</dbReference>
<feature type="transmembrane region" description="Helical" evidence="1">
    <location>
        <begin position="9"/>
        <end position="26"/>
    </location>
</feature>
<keyword evidence="1" id="KW-0472">Membrane</keyword>
<feature type="domain" description="Regulatory protein YycH-like" evidence="2">
    <location>
        <begin position="37"/>
        <end position="253"/>
    </location>
</feature>
<evidence type="ECO:0000256" key="1">
    <source>
        <dbReference type="SAM" id="Phobius"/>
    </source>
</evidence>
<dbReference type="AlphaFoldDB" id="A0A4V1ANI5"/>
<dbReference type="InterPro" id="IPR018604">
    <property type="entry name" value="YycI-like"/>
</dbReference>
<dbReference type="KEGG" id="panc:E2636_17895"/>
<evidence type="ECO:0000313" key="3">
    <source>
        <dbReference type="EMBL" id="QBP42895.1"/>
    </source>
</evidence>
<name>A0A4V1ANI5_9BACL</name>
<accession>A0A4V1ANI5</accession>
<dbReference type="OrthoDB" id="2388036at2"/>
<protein>
    <recommendedName>
        <fullName evidence="2">Regulatory protein YycH-like domain-containing protein</fullName>
    </recommendedName>
</protein>
<evidence type="ECO:0000259" key="2">
    <source>
        <dbReference type="Pfam" id="PF09648"/>
    </source>
</evidence>
<dbReference type="Pfam" id="PF09648">
    <property type="entry name" value="YycI"/>
    <property type="match status" value="1"/>
</dbReference>
<proteinExistence type="predicted"/>
<dbReference type="Proteomes" id="UP000294292">
    <property type="component" value="Chromosome"/>
</dbReference>